<dbReference type="Gene3D" id="2.40.50.40">
    <property type="match status" value="1"/>
</dbReference>
<proteinExistence type="predicted"/>
<gene>
    <name evidence="2" type="ORF">PFISCL1PPCAC_16282</name>
</gene>
<feature type="compositionally biased region" description="Basic and acidic residues" evidence="1">
    <location>
        <begin position="200"/>
        <end position="211"/>
    </location>
</feature>
<evidence type="ECO:0000313" key="2">
    <source>
        <dbReference type="EMBL" id="GMT24985.1"/>
    </source>
</evidence>
<accession>A0AAV5W2S0</accession>
<sequence>TQRMPHTSKESDSEYSVDEIVDHIRRGKLLERGSKLAYDEDQVKNSKYEYVFRARWVGWSSEDDTWQTFESFADKSMPKIYARTNGLELQRKRRDSSEEIRRRVNEIERAYRIRRASGGSSIALSISTPDSTPSPSHSSDYCYPDHPFNSSDEDKKEKEGKRKDHRDTTHKSHRTKSNFGEEKKKKKPVESSDEEEEEPVMIKKKTEERKEMKKRAKNAVIELSESDEEEPIREKKKEIKVVKKEKHGDKESVITGVTGSEWRVSGLKMYRSRDDMLGSPRSEGKRTRPDCDGEEEKRGKKDSPEAEFTQHKSKKKQREEEEEKRKKKEEEEKRKKKEEEEKRKKKEEEEKRKKKEEEEKRKKKEEQ</sequence>
<comment type="caution">
    <text evidence="2">The sequence shown here is derived from an EMBL/GenBank/DDBJ whole genome shotgun (WGS) entry which is preliminary data.</text>
</comment>
<feature type="compositionally biased region" description="Basic and acidic residues" evidence="1">
    <location>
        <begin position="152"/>
        <end position="170"/>
    </location>
</feature>
<evidence type="ECO:0000313" key="3">
    <source>
        <dbReference type="Proteomes" id="UP001432322"/>
    </source>
</evidence>
<dbReference type="EMBL" id="BTSY01000004">
    <property type="protein sequence ID" value="GMT24985.1"/>
    <property type="molecule type" value="Genomic_DNA"/>
</dbReference>
<feature type="non-terminal residue" evidence="2">
    <location>
        <position position="367"/>
    </location>
</feature>
<feature type="compositionally biased region" description="Low complexity" evidence="1">
    <location>
        <begin position="122"/>
        <end position="140"/>
    </location>
</feature>
<dbReference type="Proteomes" id="UP001432322">
    <property type="component" value="Unassembled WGS sequence"/>
</dbReference>
<name>A0AAV5W2S0_9BILA</name>
<feature type="compositionally biased region" description="Basic and acidic residues" evidence="1">
    <location>
        <begin position="328"/>
        <end position="367"/>
    </location>
</feature>
<dbReference type="SUPFAM" id="SSF54160">
    <property type="entry name" value="Chromo domain-like"/>
    <property type="match status" value="1"/>
</dbReference>
<feature type="compositionally biased region" description="Basic and acidic residues" evidence="1">
    <location>
        <begin position="271"/>
        <end position="310"/>
    </location>
</feature>
<feature type="non-terminal residue" evidence="2">
    <location>
        <position position="1"/>
    </location>
</feature>
<feature type="region of interest" description="Disordered" evidence="1">
    <location>
        <begin position="122"/>
        <end position="367"/>
    </location>
</feature>
<feature type="compositionally biased region" description="Basic and acidic residues" evidence="1">
    <location>
        <begin position="232"/>
        <end position="252"/>
    </location>
</feature>
<evidence type="ECO:0000256" key="1">
    <source>
        <dbReference type="SAM" id="MobiDB-lite"/>
    </source>
</evidence>
<keyword evidence="3" id="KW-1185">Reference proteome</keyword>
<reference evidence="2" key="1">
    <citation type="submission" date="2023-10" db="EMBL/GenBank/DDBJ databases">
        <title>Genome assembly of Pristionchus species.</title>
        <authorList>
            <person name="Yoshida K."/>
            <person name="Sommer R.J."/>
        </authorList>
    </citation>
    <scope>NUCLEOTIDE SEQUENCE</scope>
    <source>
        <strain evidence="2">RS5133</strain>
    </source>
</reference>
<dbReference type="InterPro" id="IPR016197">
    <property type="entry name" value="Chromo-like_dom_sf"/>
</dbReference>
<dbReference type="AlphaFoldDB" id="A0AAV5W2S0"/>
<evidence type="ECO:0008006" key="4">
    <source>
        <dbReference type="Google" id="ProtNLM"/>
    </source>
</evidence>
<protein>
    <recommendedName>
        <fullName evidence="4">Chromo domain-containing protein</fullName>
    </recommendedName>
</protein>
<organism evidence="2 3">
    <name type="scientific">Pristionchus fissidentatus</name>
    <dbReference type="NCBI Taxonomy" id="1538716"/>
    <lineage>
        <taxon>Eukaryota</taxon>
        <taxon>Metazoa</taxon>
        <taxon>Ecdysozoa</taxon>
        <taxon>Nematoda</taxon>
        <taxon>Chromadorea</taxon>
        <taxon>Rhabditida</taxon>
        <taxon>Rhabditina</taxon>
        <taxon>Diplogasteromorpha</taxon>
        <taxon>Diplogasteroidea</taxon>
        <taxon>Neodiplogasteridae</taxon>
        <taxon>Pristionchus</taxon>
    </lineage>
</organism>